<feature type="domain" description="C2H2-type" evidence="3">
    <location>
        <begin position="473"/>
        <end position="496"/>
    </location>
</feature>
<dbReference type="Pfam" id="PF00096">
    <property type="entry name" value="zf-C2H2"/>
    <property type="match status" value="1"/>
</dbReference>
<keyword evidence="1" id="KW-0479">Metal-binding</keyword>
<dbReference type="SMART" id="SM00355">
    <property type="entry name" value="ZnF_C2H2"/>
    <property type="match status" value="2"/>
</dbReference>
<feature type="compositionally biased region" description="Low complexity" evidence="2">
    <location>
        <begin position="360"/>
        <end position="382"/>
    </location>
</feature>
<organism evidence="4 5">
    <name type="scientific">Paralvinella palmiformis</name>
    <dbReference type="NCBI Taxonomy" id="53620"/>
    <lineage>
        <taxon>Eukaryota</taxon>
        <taxon>Metazoa</taxon>
        <taxon>Spiralia</taxon>
        <taxon>Lophotrochozoa</taxon>
        <taxon>Annelida</taxon>
        <taxon>Polychaeta</taxon>
        <taxon>Sedentaria</taxon>
        <taxon>Canalipalpata</taxon>
        <taxon>Terebellida</taxon>
        <taxon>Terebelliformia</taxon>
        <taxon>Alvinellidae</taxon>
        <taxon>Paralvinella</taxon>
    </lineage>
</organism>
<name>A0AAD9JTL1_9ANNE</name>
<keyword evidence="1" id="KW-0863">Zinc-finger</keyword>
<dbReference type="AlphaFoldDB" id="A0AAD9JTL1"/>
<evidence type="ECO:0000313" key="4">
    <source>
        <dbReference type="EMBL" id="KAK2157965.1"/>
    </source>
</evidence>
<reference evidence="4" key="1">
    <citation type="journal article" date="2023" name="Mol. Biol. Evol.">
        <title>Third-Generation Sequencing Reveals the Adaptive Role of the Epigenome in Three Deep-Sea Polychaetes.</title>
        <authorList>
            <person name="Perez M."/>
            <person name="Aroh O."/>
            <person name="Sun Y."/>
            <person name="Lan Y."/>
            <person name="Juniper S.K."/>
            <person name="Young C.R."/>
            <person name="Angers B."/>
            <person name="Qian P.Y."/>
        </authorList>
    </citation>
    <scope>NUCLEOTIDE SEQUENCE</scope>
    <source>
        <strain evidence="4">P08H-3</strain>
    </source>
</reference>
<feature type="domain" description="C2H2-type" evidence="3">
    <location>
        <begin position="225"/>
        <end position="252"/>
    </location>
</feature>
<dbReference type="PROSITE" id="PS50157">
    <property type="entry name" value="ZINC_FINGER_C2H2_2"/>
    <property type="match status" value="2"/>
</dbReference>
<keyword evidence="1" id="KW-0862">Zinc</keyword>
<evidence type="ECO:0000259" key="3">
    <source>
        <dbReference type="PROSITE" id="PS50157"/>
    </source>
</evidence>
<gene>
    <name evidence="4" type="ORF">LSH36_180g03009</name>
</gene>
<feature type="region of interest" description="Disordered" evidence="2">
    <location>
        <begin position="352"/>
        <end position="386"/>
    </location>
</feature>
<dbReference type="InterPro" id="IPR036236">
    <property type="entry name" value="Znf_C2H2_sf"/>
</dbReference>
<dbReference type="PROSITE" id="PS00028">
    <property type="entry name" value="ZINC_FINGER_C2H2_1"/>
    <property type="match status" value="2"/>
</dbReference>
<protein>
    <recommendedName>
        <fullName evidence="3">C2H2-type domain-containing protein</fullName>
    </recommendedName>
</protein>
<evidence type="ECO:0000256" key="1">
    <source>
        <dbReference type="PROSITE-ProRule" id="PRU00042"/>
    </source>
</evidence>
<dbReference type="EMBL" id="JAODUP010000180">
    <property type="protein sequence ID" value="KAK2157965.1"/>
    <property type="molecule type" value="Genomic_DNA"/>
</dbReference>
<dbReference type="Proteomes" id="UP001208570">
    <property type="component" value="Unassembled WGS sequence"/>
</dbReference>
<dbReference type="InterPro" id="IPR013087">
    <property type="entry name" value="Znf_C2H2_type"/>
</dbReference>
<evidence type="ECO:0000256" key="2">
    <source>
        <dbReference type="SAM" id="MobiDB-lite"/>
    </source>
</evidence>
<accession>A0AAD9JTL1</accession>
<comment type="caution">
    <text evidence="4">The sequence shown here is derived from an EMBL/GenBank/DDBJ whole genome shotgun (WGS) entry which is preliminary data.</text>
</comment>
<dbReference type="SUPFAM" id="SSF57667">
    <property type="entry name" value="beta-beta-alpha zinc fingers"/>
    <property type="match status" value="1"/>
</dbReference>
<evidence type="ECO:0000313" key="5">
    <source>
        <dbReference type="Proteomes" id="UP001208570"/>
    </source>
</evidence>
<sequence>MESFDLSLAFDREHLQRLLISSLKNLFLTKVSFKSTLSIEGLVGLTVDDTTVQLISIKEVLHNCVGSRDSSLSKPGLDPGCLLKLSSSRRKSKVTRRAVINSENDCGSDLNDDWNTDSVDNGLMDNQCELPLNLVKCENNNWPIMDCENHVRVPSSPATEVKVKQKESLVYDGDVSGSRSEMSESPVSGTELLTTSKHTWNYPTGNVRKYGSYGYVINHGSDVMFSCNQCPKMFRNRVSLWRHGVKHKTSQGLATSKVMSSNKGMVYCQPSGMQQQYSVSSLGKATSSPLEVRNNHLTFHSNHVKSFDGSRDVEKSANVTIPLYLKTPDTLVSRQENGQVTQCDGAALSSGCMNSDAVTESSEMNNNDSESNLEKSPNSSSSVTEENMELDAHIPGNTGNDVPCQDTTENPMCDAVKAEVDNSASRECEHSTKAISKSDVKASLLPTLSGNESNLRLISGYGYVVDTANGKLYKCISCLKSFKNRVSLWKHQLKHQ</sequence>
<proteinExistence type="predicted"/>
<keyword evidence="5" id="KW-1185">Reference proteome</keyword>
<dbReference type="GO" id="GO:0008270">
    <property type="term" value="F:zinc ion binding"/>
    <property type="evidence" value="ECO:0007669"/>
    <property type="project" value="UniProtKB-KW"/>
</dbReference>